<protein>
    <submittedName>
        <fullName evidence="1">Uncharacterized protein</fullName>
    </submittedName>
</protein>
<dbReference type="InterPro" id="IPR029055">
    <property type="entry name" value="Ntn_hydrolases_N"/>
</dbReference>
<dbReference type="SUPFAM" id="SSF56235">
    <property type="entry name" value="N-terminal nucleophile aminohydrolases (Ntn hydrolases)"/>
    <property type="match status" value="1"/>
</dbReference>
<proteinExistence type="predicted"/>
<gene>
    <name evidence="1" type="ORF">UFOVP27_135</name>
</gene>
<accession>A0A6J5KQA3</accession>
<dbReference type="Gene3D" id="3.60.20.10">
    <property type="entry name" value="Glutamine Phosphoribosylpyrophosphate, subunit 1, domain 1"/>
    <property type="match status" value="1"/>
</dbReference>
<name>A0A6J5KQA3_9CAUD</name>
<sequence length="188" mass="20402">MTTLAAIQGDGWAVIGCDSRASDEGGRYMDLATHKIVENNGALIAVSGASRGGNIAQFGWKAPKPRANEDLDVFMTTKFIPSLRKAFQDAGYEGKDDGSAAEHDSSLIVAVRGMIYPIFEDYSWDREARNVYYSGSGGDIALGALEVLNYQKVRSPESAEKILYKAIEAAIKHDIYSGGEIHTYVQEA</sequence>
<reference evidence="1" key="1">
    <citation type="submission" date="2020-04" db="EMBL/GenBank/DDBJ databases">
        <authorList>
            <person name="Chiriac C."/>
            <person name="Salcher M."/>
            <person name="Ghai R."/>
            <person name="Kavagutti S V."/>
        </authorList>
    </citation>
    <scope>NUCLEOTIDE SEQUENCE</scope>
</reference>
<organism evidence="1">
    <name type="scientific">uncultured Caudovirales phage</name>
    <dbReference type="NCBI Taxonomy" id="2100421"/>
    <lineage>
        <taxon>Viruses</taxon>
        <taxon>Duplodnaviria</taxon>
        <taxon>Heunggongvirae</taxon>
        <taxon>Uroviricota</taxon>
        <taxon>Caudoviricetes</taxon>
        <taxon>Peduoviridae</taxon>
        <taxon>Maltschvirus</taxon>
        <taxon>Maltschvirus maltsch</taxon>
    </lineage>
</organism>
<dbReference type="EMBL" id="LR796157">
    <property type="protein sequence ID" value="CAB4122260.1"/>
    <property type="molecule type" value="Genomic_DNA"/>
</dbReference>
<evidence type="ECO:0000313" key="1">
    <source>
        <dbReference type="EMBL" id="CAB4122260.1"/>
    </source>
</evidence>